<evidence type="ECO:0000313" key="3">
    <source>
        <dbReference type="EMBL" id="KGT77678.1"/>
    </source>
</evidence>
<sequence>MSGKSLAGRKALVTGGARGIGAAIAQALARAGASIMIADILEETGRASAAAIAKEDVATGFVQLDVTDDAQWERAVAKTVATLGGYDILINNAGIEITSLISEVKAEDARRMCDVNIVGTVLGMKHAFRAMRPGGPAGKGGAVVNIASVAATIAFPSIAVYSGTKSAVDRMTRVGAMEAGKLGFGVRVNCIYPGLIPTDMGMQLANDIVKVGLAADVNAAVGSVVEQTPLGRLAEVTDIGDATVFLCSNEARFITGIGLPVDGGMGM</sequence>
<dbReference type="InterPro" id="IPR036291">
    <property type="entry name" value="NAD(P)-bd_dom_sf"/>
</dbReference>
<proteinExistence type="inferred from homology"/>
<comment type="similarity">
    <text evidence="1">Belongs to the short-chain dehydrogenases/reductases (SDR) family.</text>
</comment>
<evidence type="ECO:0000313" key="4">
    <source>
        <dbReference type="Proteomes" id="UP000030377"/>
    </source>
</evidence>
<dbReference type="Pfam" id="PF13561">
    <property type="entry name" value="adh_short_C2"/>
    <property type="match status" value="1"/>
</dbReference>
<dbReference type="Proteomes" id="UP000030377">
    <property type="component" value="Unassembled WGS sequence"/>
</dbReference>
<dbReference type="GO" id="GO:0016491">
    <property type="term" value="F:oxidoreductase activity"/>
    <property type="evidence" value="ECO:0007669"/>
    <property type="project" value="UniProtKB-KW"/>
</dbReference>
<dbReference type="RefSeq" id="WP_028155453.1">
    <property type="nucleotide sequence ID" value="NZ_CP081350.1"/>
</dbReference>
<dbReference type="AlphaFoldDB" id="A0A0A3YVJ6"/>
<dbReference type="InterPro" id="IPR002347">
    <property type="entry name" value="SDR_fam"/>
</dbReference>
<dbReference type="STRING" id="375.BKD09_RS03645"/>
<name>A0A0A3YVJ6_BRAJP</name>
<dbReference type="EMBL" id="JRPN01000018">
    <property type="protein sequence ID" value="KGT77678.1"/>
    <property type="molecule type" value="Genomic_DNA"/>
</dbReference>
<accession>A0A0A3YVJ6</accession>
<dbReference type="PROSITE" id="PS00061">
    <property type="entry name" value="ADH_SHORT"/>
    <property type="match status" value="1"/>
</dbReference>
<dbReference type="InterPro" id="IPR020904">
    <property type="entry name" value="Sc_DH/Rdtase_CS"/>
</dbReference>
<comment type="caution">
    <text evidence="3">The sequence shown here is derived from an EMBL/GenBank/DDBJ whole genome shotgun (WGS) entry which is preliminary data.</text>
</comment>
<organism evidence="3 4">
    <name type="scientific">Bradyrhizobium japonicum</name>
    <dbReference type="NCBI Taxonomy" id="375"/>
    <lineage>
        <taxon>Bacteria</taxon>
        <taxon>Pseudomonadati</taxon>
        <taxon>Pseudomonadota</taxon>
        <taxon>Alphaproteobacteria</taxon>
        <taxon>Hyphomicrobiales</taxon>
        <taxon>Nitrobacteraceae</taxon>
        <taxon>Bradyrhizobium</taxon>
    </lineage>
</organism>
<dbReference type="Gene3D" id="3.40.50.720">
    <property type="entry name" value="NAD(P)-binding Rossmann-like Domain"/>
    <property type="match status" value="1"/>
</dbReference>
<dbReference type="FunFam" id="3.40.50.720:FF:000084">
    <property type="entry name" value="Short-chain dehydrogenase reductase"/>
    <property type="match status" value="1"/>
</dbReference>
<evidence type="ECO:0000256" key="1">
    <source>
        <dbReference type="ARBA" id="ARBA00006484"/>
    </source>
</evidence>
<dbReference type="PANTHER" id="PTHR24321">
    <property type="entry name" value="DEHYDROGENASES, SHORT CHAIN"/>
    <property type="match status" value="1"/>
</dbReference>
<keyword evidence="2" id="KW-0560">Oxidoreductase</keyword>
<protein>
    <submittedName>
        <fullName evidence="3">Oxidoreductase</fullName>
    </submittedName>
</protein>
<gene>
    <name evidence="3" type="ORF">MA20_24265</name>
</gene>
<dbReference type="SUPFAM" id="SSF51735">
    <property type="entry name" value="NAD(P)-binding Rossmann-fold domains"/>
    <property type="match status" value="1"/>
</dbReference>
<dbReference type="eggNOG" id="COG1028">
    <property type="taxonomic scope" value="Bacteria"/>
</dbReference>
<evidence type="ECO:0000256" key="2">
    <source>
        <dbReference type="ARBA" id="ARBA00023002"/>
    </source>
</evidence>
<dbReference type="PRINTS" id="PR00080">
    <property type="entry name" value="SDRFAMILY"/>
</dbReference>
<dbReference type="PRINTS" id="PR00081">
    <property type="entry name" value="GDHRDH"/>
</dbReference>
<reference evidence="3 4" key="1">
    <citation type="submission" date="2014-09" db="EMBL/GenBank/DDBJ databases">
        <title>Draft genome of Bradyrhizobium japonicum Is-34.</title>
        <authorList>
            <person name="Tsurumaru H."/>
            <person name="Yamakawa T."/>
            <person name="Hashimoto S."/>
            <person name="Okizaki K."/>
            <person name="Kanesaki Y."/>
            <person name="Yoshikawa H."/>
            <person name="Yajima S."/>
        </authorList>
    </citation>
    <scope>NUCLEOTIDE SEQUENCE [LARGE SCALE GENOMIC DNA]</scope>
    <source>
        <strain evidence="3 4">Is-34</strain>
    </source>
</reference>
<dbReference type="PANTHER" id="PTHR24321:SF8">
    <property type="entry name" value="ESTRADIOL 17-BETA-DEHYDROGENASE 8-RELATED"/>
    <property type="match status" value="1"/>
</dbReference>